<accession>A0A940ID80</accession>
<feature type="chain" id="PRO_5038671075" evidence="1">
    <location>
        <begin position="23"/>
        <end position="71"/>
    </location>
</feature>
<proteinExistence type="predicted"/>
<keyword evidence="1" id="KW-0732">Signal</keyword>
<feature type="signal peptide" evidence="1">
    <location>
        <begin position="1"/>
        <end position="22"/>
    </location>
</feature>
<sequence>MKKLKNLLIFTLCILLAFAALAGCKDENKDETGNGGNGDGLFAITVTASDDYEIIPSATSAAEGTDITLTV</sequence>
<organism evidence="2 3">
    <name type="scientific">Candidatus Stercoripulliclostridium pullicola</name>
    <dbReference type="NCBI Taxonomy" id="2840953"/>
    <lineage>
        <taxon>Bacteria</taxon>
        <taxon>Bacillati</taxon>
        <taxon>Bacillota</taxon>
        <taxon>Clostridia</taxon>
        <taxon>Eubacteriales</taxon>
        <taxon>Candidatus Stercoripulliclostridium</taxon>
    </lineage>
</organism>
<dbReference type="EMBL" id="JADINF010000100">
    <property type="protein sequence ID" value="MBO8424150.1"/>
    <property type="molecule type" value="Genomic_DNA"/>
</dbReference>
<evidence type="ECO:0000256" key="1">
    <source>
        <dbReference type="SAM" id="SignalP"/>
    </source>
</evidence>
<evidence type="ECO:0000313" key="3">
    <source>
        <dbReference type="Proteomes" id="UP000727857"/>
    </source>
</evidence>
<reference evidence="2" key="1">
    <citation type="submission" date="2020-10" db="EMBL/GenBank/DDBJ databases">
        <authorList>
            <person name="Gilroy R."/>
        </authorList>
    </citation>
    <scope>NUCLEOTIDE SEQUENCE</scope>
    <source>
        <strain evidence="2">517</strain>
    </source>
</reference>
<name>A0A940ID80_9FIRM</name>
<feature type="non-terminal residue" evidence="2">
    <location>
        <position position="71"/>
    </location>
</feature>
<evidence type="ECO:0000313" key="2">
    <source>
        <dbReference type="EMBL" id="MBO8424150.1"/>
    </source>
</evidence>
<protein>
    <submittedName>
        <fullName evidence="2">Uncharacterized protein</fullName>
    </submittedName>
</protein>
<reference evidence="2" key="2">
    <citation type="journal article" date="2021" name="PeerJ">
        <title>Extensive microbial diversity within the chicken gut microbiome revealed by metagenomics and culture.</title>
        <authorList>
            <person name="Gilroy R."/>
            <person name="Ravi A."/>
            <person name="Getino M."/>
            <person name="Pursley I."/>
            <person name="Horton D.L."/>
            <person name="Alikhan N.F."/>
            <person name="Baker D."/>
            <person name="Gharbi K."/>
            <person name="Hall N."/>
            <person name="Watson M."/>
            <person name="Adriaenssens E.M."/>
            <person name="Foster-Nyarko E."/>
            <person name="Jarju S."/>
            <person name="Secka A."/>
            <person name="Antonio M."/>
            <person name="Oren A."/>
            <person name="Chaudhuri R.R."/>
            <person name="La Ragione R."/>
            <person name="Hildebrand F."/>
            <person name="Pallen M.J."/>
        </authorList>
    </citation>
    <scope>NUCLEOTIDE SEQUENCE</scope>
    <source>
        <strain evidence="2">517</strain>
    </source>
</reference>
<gene>
    <name evidence="2" type="ORF">IAB16_03955</name>
</gene>
<comment type="caution">
    <text evidence="2">The sequence shown here is derived from an EMBL/GenBank/DDBJ whole genome shotgun (WGS) entry which is preliminary data.</text>
</comment>
<dbReference type="AlphaFoldDB" id="A0A940ID80"/>
<dbReference type="Proteomes" id="UP000727857">
    <property type="component" value="Unassembled WGS sequence"/>
</dbReference>
<dbReference type="PROSITE" id="PS51257">
    <property type="entry name" value="PROKAR_LIPOPROTEIN"/>
    <property type="match status" value="1"/>
</dbReference>